<evidence type="ECO:0008006" key="4">
    <source>
        <dbReference type="Google" id="ProtNLM"/>
    </source>
</evidence>
<dbReference type="RefSeq" id="WP_193735319.1">
    <property type="nucleotide sequence ID" value="NZ_CP063304.1"/>
</dbReference>
<keyword evidence="3" id="KW-1185">Reference proteome</keyword>
<keyword evidence="1" id="KW-0472">Membrane</keyword>
<sequence length="427" mass="48061">MAKKEMNFEGLQKALEDKVDTPLELEKLEAAVTDETKNDVKPAIRLSDYRKQLRRYRQKRWVRFGTVVLGVLLLLFGVTQVMKYWSYDSYSVLKELSGDDMTTASCSKIGNKLLKFSLDRATLTDSKDKTLWSSSYTMNAPAVTSCQDTIAIYDTQGTTVKVYQDQGLIGTISTDMPIVKAKVAKQGVVAAILESGDNTRIQYYDKAGKSIASFKSTMGEPGYPMDLALSEDGLVMAVSYLQMKQSVPKTEVVFYNWGNAGQNKTDHIVNRETIKNCVAPEVQYLDPSTCLLFLDDGFAVYKGKQIPKRTTRVFEKEEIVSVFYNSSHAGYVIHNNDVGKAYTMKVYDLGGKEIFSQDFDFNYTQITMDDNQVLMYNNRRMCTYSLSGVKKFEGNISEGILNTVIPLSPNRYILVTDNGNYAIKLTK</sequence>
<dbReference type="Pfam" id="PF18975">
    <property type="entry name" value="DUF5711"/>
    <property type="match status" value="1"/>
</dbReference>
<dbReference type="InterPro" id="IPR043765">
    <property type="entry name" value="DUF5711"/>
</dbReference>
<protein>
    <recommendedName>
        <fullName evidence="4">WD40 repeat domain-containing protein</fullName>
    </recommendedName>
</protein>
<organism evidence="2 3">
    <name type="scientific">Blautia liquoris</name>
    <dbReference type="NCBI Taxonomy" id="2779518"/>
    <lineage>
        <taxon>Bacteria</taxon>
        <taxon>Bacillati</taxon>
        <taxon>Bacillota</taxon>
        <taxon>Clostridia</taxon>
        <taxon>Lachnospirales</taxon>
        <taxon>Lachnospiraceae</taxon>
        <taxon>Blautia</taxon>
    </lineage>
</organism>
<gene>
    <name evidence="2" type="ORF">INP51_13405</name>
</gene>
<dbReference type="AlphaFoldDB" id="A0A7M2RFC9"/>
<proteinExistence type="predicted"/>
<dbReference type="KEGG" id="bliq:INP51_13405"/>
<evidence type="ECO:0000313" key="3">
    <source>
        <dbReference type="Proteomes" id="UP000593601"/>
    </source>
</evidence>
<evidence type="ECO:0000313" key="2">
    <source>
        <dbReference type="EMBL" id="QOV18959.1"/>
    </source>
</evidence>
<keyword evidence="1" id="KW-1133">Transmembrane helix</keyword>
<evidence type="ECO:0000256" key="1">
    <source>
        <dbReference type="SAM" id="Phobius"/>
    </source>
</evidence>
<dbReference type="EMBL" id="CP063304">
    <property type="protein sequence ID" value="QOV18959.1"/>
    <property type="molecule type" value="Genomic_DNA"/>
</dbReference>
<keyword evidence="1" id="KW-0812">Transmembrane</keyword>
<accession>A0A7M2RFC9</accession>
<name>A0A7M2RFC9_9FIRM</name>
<reference evidence="2 3" key="1">
    <citation type="submission" date="2020-10" db="EMBL/GenBank/DDBJ databases">
        <title>Blautia liquoris sp.nov., isolated from the mud in a fermentation cellar used for the production of Chinese strong-flavoured liquor.</title>
        <authorList>
            <person name="Lu L."/>
        </authorList>
    </citation>
    <scope>NUCLEOTIDE SEQUENCE [LARGE SCALE GENOMIC DNA]</scope>
    <source>
        <strain evidence="2 3">LZLJ-3</strain>
    </source>
</reference>
<dbReference type="Proteomes" id="UP000593601">
    <property type="component" value="Chromosome"/>
</dbReference>
<dbReference type="SUPFAM" id="SSF101898">
    <property type="entry name" value="NHL repeat"/>
    <property type="match status" value="1"/>
</dbReference>
<feature type="transmembrane region" description="Helical" evidence="1">
    <location>
        <begin position="61"/>
        <end position="85"/>
    </location>
</feature>